<keyword evidence="8" id="KW-1185">Reference proteome</keyword>
<feature type="transmembrane region" description="Helical" evidence="6">
    <location>
        <begin position="150"/>
        <end position="172"/>
    </location>
</feature>
<dbReference type="InterPro" id="IPR039020">
    <property type="entry name" value="PaxB-like"/>
</dbReference>
<proteinExistence type="inferred from homology"/>
<keyword evidence="3 6" id="KW-0812">Transmembrane</keyword>
<gene>
    <name evidence="7" type="ORF">DM02DRAFT_663924</name>
</gene>
<evidence type="ECO:0000256" key="3">
    <source>
        <dbReference type="ARBA" id="ARBA00022692"/>
    </source>
</evidence>
<dbReference type="PANTHER" id="PTHR42038">
    <property type="match status" value="1"/>
</dbReference>
<protein>
    <submittedName>
        <fullName evidence="7">Uncharacterized protein</fullName>
    </submittedName>
</protein>
<dbReference type="PANTHER" id="PTHR42038:SF4">
    <property type="entry name" value="INTEGRAL MEMBRANE PROTEIN"/>
    <property type="match status" value="1"/>
</dbReference>
<evidence type="ECO:0000256" key="2">
    <source>
        <dbReference type="ARBA" id="ARBA00006757"/>
    </source>
</evidence>
<keyword evidence="5 6" id="KW-0472">Membrane</keyword>
<dbReference type="GO" id="GO:0016829">
    <property type="term" value="F:lyase activity"/>
    <property type="evidence" value="ECO:0007669"/>
    <property type="project" value="InterPro"/>
</dbReference>
<reference evidence="7 8" key="1">
    <citation type="journal article" date="2018" name="Sci. Rep.">
        <title>Comparative genomics provides insights into the lifestyle and reveals functional heterogeneity of dark septate endophytic fungi.</title>
        <authorList>
            <person name="Knapp D.G."/>
            <person name="Nemeth J.B."/>
            <person name="Barry K."/>
            <person name="Hainaut M."/>
            <person name="Henrissat B."/>
            <person name="Johnson J."/>
            <person name="Kuo A."/>
            <person name="Lim J.H.P."/>
            <person name="Lipzen A."/>
            <person name="Nolan M."/>
            <person name="Ohm R.A."/>
            <person name="Tamas L."/>
            <person name="Grigoriev I.V."/>
            <person name="Spatafora J.W."/>
            <person name="Nagy L.G."/>
            <person name="Kovacs G.M."/>
        </authorList>
    </citation>
    <scope>NUCLEOTIDE SEQUENCE [LARGE SCALE GENOMIC DNA]</scope>
    <source>
        <strain evidence="7 8">DSE2036</strain>
    </source>
</reference>
<feature type="transmembrane region" description="Helical" evidence="6">
    <location>
        <begin position="94"/>
        <end position="113"/>
    </location>
</feature>
<dbReference type="GO" id="GO:0016020">
    <property type="term" value="C:membrane"/>
    <property type="evidence" value="ECO:0007669"/>
    <property type="project" value="UniProtKB-SubCell"/>
</dbReference>
<dbReference type="EMBL" id="KZ805849">
    <property type="protein sequence ID" value="PVH91515.1"/>
    <property type="molecule type" value="Genomic_DNA"/>
</dbReference>
<feature type="transmembrane region" description="Helical" evidence="6">
    <location>
        <begin position="37"/>
        <end position="55"/>
    </location>
</feature>
<dbReference type="AlphaFoldDB" id="A0A2V1D0I8"/>
<comment type="similarity">
    <text evidence="2">Belongs to the paxB family.</text>
</comment>
<evidence type="ECO:0000256" key="6">
    <source>
        <dbReference type="SAM" id="Phobius"/>
    </source>
</evidence>
<accession>A0A2V1D0I8</accession>
<evidence type="ECO:0000313" key="7">
    <source>
        <dbReference type="EMBL" id="PVH91515.1"/>
    </source>
</evidence>
<feature type="transmembrane region" description="Helical" evidence="6">
    <location>
        <begin position="62"/>
        <end position="82"/>
    </location>
</feature>
<dbReference type="Proteomes" id="UP000244855">
    <property type="component" value="Unassembled WGS sequence"/>
</dbReference>
<evidence type="ECO:0000313" key="8">
    <source>
        <dbReference type="Proteomes" id="UP000244855"/>
    </source>
</evidence>
<evidence type="ECO:0000256" key="5">
    <source>
        <dbReference type="ARBA" id="ARBA00023136"/>
    </source>
</evidence>
<keyword evidence="4 6" id="KW-1133">Transmembrane helix</keyword>
<evidence type="ECO:0000256" key="1">
    <source>
        <dbReference type="ARBA" id="ARBA00004141"/>
    </source>
</evidence>
<organism evidence="7 8">
    <name type="scientific">Periconia macrospinosa</name>
    <dbReference type="NCBI Taxonomy" id="97972"/>
    <lineage>
        <taxon>Eukaryota</taxon>
        <taxon>Fungi</taxon>
        <taxon>Dikarya</taxon>
        <taxon>Ascomycota</taxon>
        <taxon>Pezizomycotina</taxon>
        <taxon>Dothideomycetes</taxon>
        <taxon>Pleosporomycetidae</taxon>
        <taxon>Pleosporales</taxon>
        <taxon>Massarineae</taxon>
        <taxon>Periconiaceae</taxon>
        <taxon>Periconia</taxon>
    </lineage>
</organism>
<sequence>MEEAFLLADKVGRHHINQHTADLTLHPPESYFFVQDFLILSCALLYTLCYLFYIARTFSDRYCAGTPLYLAGNLAYELYYALVMPRSALERVGFLVWFACDISFAAVVLWRGHRVGQRGRLARQLVATTLAGMAVLKACGRYWPDDMETVVAFWSGMLLELPIGWGSIYLLLQRKDTRGQSLEIW</sequence>
<evidence type="ECO:0000256" key="4">
    <source>
        <dbReference type="ARBA" id="ARBA00022989"/>
    </source>
</evidence>
<comment type="subcellular location">
    <subcellularLocation>
        <location evidence="1">Membrane</location>
        <topology evidence="1">Multi-pass membrane protein</topology>
    </subcellularLocation>
</comment>
<dbReference type="OrthoDB" id="5294024at2759"/>
<feature type="transmembrane region" description="Helical" evidence="6">
    <location>
        <begin position="125"/>
        <end position="144"/>
    </location>
</feature>
<dbReference type="Pfam" id="PF25129">
    <property type="entry name" value="Pyr4-TMTC"/>
    <property type="match status" value="1"/>
</dbReference>
<name>A0A2V1D0I8_9PLEO</name>